<gene>
    <name evidence="2" type="ORF">MONAX_5E000852</name>
</gene>
<feature type="region of interest" description="Disordered" evidence="1">
    <location>
        <begin position="70"/>
        <end position="94"/>
    </location>
</feature>
<reference evidence="2" key="1">
    <citation type="submission" date="2019-04" db="EMBL/GenBank/DDBJ databases">
        <authorList>
            <person name="Alioto T."/>
            <person name="Alioto T."/>
        </authorList>
    </citation>
    <scope>NUCLEOTIDE SEQUENCE [LARGE SCALE GENOMIC DNA]</scope>
</reference>
<organism evidence="2 3">
    <name type="scientific">Marmota monax</name>
    <name type="common">Woodchuck</name>
    <dbReference type="NCBI Taxonomy" id="9995"/>
    <lineage>
        <taxon>Eukaryota</taxon>
        <taxon>Metazoa</taxon>
        <taxon>Chordata</taxon>
        <taxon>Craniata</taxon>
        <taxon>Vertebrata</taxon>
        <taxon>Euteleostomi</taxon>
        <taxon>Mammalia</taxon>
        <taxon>Eutheria</taxon>
        <taxon>Euarchontoglires</taxon>
        <taxon>Glires</taxon>
        <taxon>Rodentia</taxon>
        <taxon>Sciuromorpha</taxon>
        <taxon>Sciuridae</taxon>
        <taxon>Xerinae</taxon>
        <taxon>Marmotini</taxon>
        <taxon>Marmota</taxon>
    </lineage>
</organism>
<sequence>MATQVLRTWLLKQRLGATGHLETRAFRAHGQGPGNCWGSRLQAGLVGCPEDQLLHTYGPAMSPPRVPVRVPQPWPFQDPSLGGLQGRKGSGPSYCTPAALGPESSLLGVAL</sequence>
<evidence type="ECO:0000256" key="1">
    <source>
        <dbReference type="SAM" id="MobiDB-lite"/>
    </source>
</evidence>
<keyword evidence="3" id="KW-1185">Reference proteome</keyword>
<proteinExistence type="predicted"/>
<dbReference type="AlphaFoldDB" id="A0A5E4D9U5"/>
<comment type="caution">
    <text evidence="2">The sequence shown here is derived from an EMBL/GenBank/DDBJ whole genome shotgun (WGS) entry which is preliminary data.</text>
</comment>
<protein>
    <submittedName>
        <fullName evidence="2">Uncharacterized protein</fullName>
    </submittedName>
</protein>
<name>A0A5E4D9U5_MARMO</name>
<dbReference type="Proteomes" id="UP000335636">
    <property type="component" value="Unassembled WGS sequence"/>
</dbReference>
<evidence type="ECO:0000313" key="3">
    <source>
        <dbReference type="Proteomes" id="UP000335636"/>
    </source>
</evidence>
<evidence type="ECO:0000313" key="2">
    <source>
        <dbReference type="EMBL" id="VTJ91033.1"/>
    </source>
</evidence>
<dbReference type="EMBL" id="CABDUW010005947">
    <property type="protein sequence ID" value="VTJ91033.1"/>
    <property type="molecule type" value="Genomic_DNA"/>
</dbReference>
<accession>A0A5E4D9U5</accession>